<evidence type="ECO:0000313" key="3">
    <source>
        <dbReference type="Proteomes" id="UP001206925"/>
    </source>
</evidence>
<comment type="caution">
    <text evidence="2">The sequence shown here is derived from an EMBL/GenBank/DDBJ whole genome shotgun (WGS) entry which is preliminary data.</text>
</comment>
<evidence type="ECO:0000313" key="2">
    <source>
        <dbReference type="EMBL" id="KAI7739533.1"/>
    </source>
</evidence>
<proteinExistence type="predicted"/>
<dbReference type="EMBL" id="JAMZMK010008609">
    <property type="protein sequence ID" value="KAI7739533.1"/>
    <property type="molecule type" value="Genomic_DNA"/>
</dbReference>
<dbReference type="Proteomes" id="UP001206925">
    <property type="component" value="Unassembled WGS sequence"/>
</dbReference>
<dbReference type="AlphaFoldDB" id="A0AAD5CCM9"/>
<name>A0AAD5CCM9_AMBAR</name>
<organism evidence="2 3">
    <name type="scientific">Ambrosia artemisiifolia</name>
    <name type="common">Common ragweed</name>
    <dbReference type="NCBI Taxonomy" id="4212"/>
    <lineage>
        <taxon>Eukaryota</taxon>
        <taxon>Viridiplantae</taxon>
        <taxon>Streptophyta</taxon>
        <taxon>Embryophyta</taxon>
        <taxon>Tracheophyta</taxon>
        <taxon>Spermatophyta</taxon>
        <taxon>Magnoliopsida</taxon>
        <taxon>eudicotyledons</taxon>
        <taxon>Gunneridae</taxon>
        <taxon>Pentapetalae</taxon>
        <taxon>asterids</taxon>
        <taxon>campanulids</taxon>
        <taxon>Asterales</taxon>
        <taxon>Asteraceae</taxon>
        <taxon>Asteroideae</taxon>
        <taxon>Heliantheae alliance</taxon>
        <taxon>Heliantheae</taxon>
        <taxon>Ambrosia</taxon>
    </lineage>
</organism>
<reference evidence="2" key="1">
    <citation type="submission" date="2022-06" db="EMBL/GenBank/DDBJ databases">
        <title>Uncovering the hologenomic basis of an extraordinary plant invasion.</title>
        <authorList>
            <person name="Bieker V.C."/>
            <person name="Martin M.D."/>
            <person name="Gilbert T."/>
            <person name="Hodgins K."/>
            <person name="Battlay P."/>
            <person name="Petersen B."/>
            <person name="Wilson J."/>
        </authorList>
    </citation>
    <scope>NUCLEOTIDE SEQUENCE</scope>
    <source>
        <strain evidence="2">AA19_3_7</strain>
        <tissue evidence="2">Leaf</tissue>
    </source>
</reference>
<keyword evidence="3" id="KW-1185">Reference proteome</keyword>
<sequence length="139" mass="15232">FTYSGFPLSTTTKATIGAPPSSISSSLSIRPRNKPMTSTTPGTHHPHLSRYLAAPSVHQLGPPTYNQTTALIQPFVGITVQNRTVLNITETFHNLDSSSSDSNGEGKKSFAVRELMEKPLVYIFYLRLVELNATHELGF</sequence>
<feature type="non-terminal residue" evidence="2">
    <location>
        <position position="139"/>
    </location>
</feature>
<gene>
    <name evidence="2" type="ORF">M8C21_018048</name>
</gene>
<protein>
    <submittedName>
        <fullName evidence="2">Uncharacterized protein</fullName>
    </submittedName>
</protein>
<accession>A0AAD5CCM9</accession>
<evidence type="ECO:0000256" key="1">
    <source>
        <dbReference type="SAM" id="MobiDB-lite"/>
    </source>
</evidence>
<feature type="compositionally biased region" description="Low complexity" evidence="1">
    <location>
        <begin position="19"/>
        <end position="30"/>
    </location>
</feature>
<feature type="region of interest" description="Disordered" evidence="1">
    <location>
        <begin position="14"/>
        <end position="47"/>
    </location>
</feature>